<organism evidence="3 4">
    <name type="scientific">Spirodela intermedia</name>
    <name type="common">Intermediate duckweed</name>
    <dbReference type="NCBI Taxonomy" id="51605"/>
    <lineage>
        <taxon>Eukaryota</taxon>
        <taxon>Viridiplantae</taxon>
        <taxon>Streptophyta</taxon>
        <taxon>Embryophyta</taxon>
        <taxon>Tracheophyta</taxon>
        <taxon>Spermatophyta</taxon>
        <taxon>Magnoliopsida</taxon>
        <taxon>Liliopsida</taxon>
        <taxon>Araceae</taxon>
        <taxon>Lemnoideae</taxon>
        <taxon>Spirodela</taxon>
    </lineage>
</organism>
<dbReference type="InterPro" id="IPR051504">
    <property type="entry name" value="Plant_metabolite_acyltrans"/>
</dbReference>
<dbReference type="EMBL" id="LR746265">
    <property type="protein sequence ID" value="CAA7390772.1"/>
    <property type="molecule type" value="Genomic_DNA"/>
</dbReference>
<dbReference type="Pfam" id="PF02458">
    <property type="entry name" value="Transferase"/>
    <property type="match status" value="1"/>
</dbReference>
<dbReference type="OrthoDB" id="1862401at2759"/>
<keyword evidence="2" id="KW-0012">Acyltransferase</keyword>
<reference evidence="3" key="1">
    <citation type="submission" date="2020-02" db="EMBL/GenBank/DDBJ databases">
        <authorList>
            <person name="Scholz U."/>
            <person name="Mascher M."/>
            <person name="Fiebig A."/>
        </authorList>
    </citation>
    <scope>NUCLEOTIDE SEQUENCE</scope>
</reference>
<keyword evidence="4" id="KW-1185">Reference proteome</keyword>
<dbReference type="InterPro" id="IPR023213">
    <property type="entry name" value="CAT-like_dom_sf"/>
</dbReference>
<protein>
    <submittedName>
        <fullName evidence="3">Uncharacterized protein</fullName>
    </submittedName>
</protein>
<dbReference type="Gene3D" id="3.30.559.10">
    <property type="entry name" value="Chloramphenicol acetyltransferase-like domain"/>
    <property type="match status" value="2"/>
</dbReference>
<proteinExistence type="predicted"/>
<dbReference type="AlphaFoldDB" id="A0A7I8K1E6"/>
<dbReference type="PANTHER" id="PTHR31625">
    <property type="match status" value="1"/>
</dbReference>
<accession>A0A7I8K1E6</accession>
<gene>
    <name evidence="3" type="ORF">SI8410_02002200</name>
</gene>
<evidence type="ECO:0000313" key="4">
    <source>
        <dbReference type="Proteomes" id="UP000663760"/>
    </source>
</evidence>
<dbReference type="GO" id="GO:0016747">
    <property type="term" value="F:acyltransferase activity, transferring groups other than amino-acyl groups"/>
    <property type="evidence" value="ECO:0007669"/>
    <property type="project" value="UniProtKB-ARBA"/>
</dbReference>
<name>A0A7I8K1E6_SPIIN</name>
<sequence length="460" mass="48718">MEATQQEPGIKVLEQCRISPAPGSVAPDSLPLTFFDCIFLFCSPVQRIFFYDLPCPVSDFLANHLPHLKLSLSLALRDFRPLAGSLHPSSGVAKHEIRSSDLDTVPFTVAESGDDFYDISGNHARICNRLHPLVPPLLSGTGTGWPLLALQVTLFPDTGVALGITISHSVADGTTSSNFLKAWAAACRLGMGEVPDGRVGAPPSYDRSVIQDPMDLGGIFLRDLNLLKDDSGMEVLNLHGRNDVVRSTSVISQEQIKKLGEVFSGKTATECSSFALACGFIWACLAKASGVSNGKTEAFGFVFEARGRLDPPLPATYFGNCLGVCLAEADGSDLAGEDGAVIASAAIRKAVQRLNSGGALEGAENWIRSIAPSAFARTLSAAGAPRLGLYQVDFGWGSPRKIEVISIEKTSAISIAERREDAGGLEIGLALPRDLMGRFTAVVSDELNKLSSSHSSSGGN</sequence>
<keyword evidence="1" id="KW-0808">Transferase</keyword>
<evidence type="ECO:0000256" key="2">
    <source>
        <dbReference type="ARBA" id="ARBA00023315"/>
    </source>
</evidence>
<evidence type="ECO:0000313" key="3">
    <source>
        <dbReference type="EMBL" id="CAA7390772.1"/>
    </source>
</evidence>
<dbReference type="Proteomes" id="UP000663760">
    <property type="component" value="Chromosome 2"/>
</dbReference>
<evidence type="ECO:0000256" key="1">
    <source>
        <dbReference type="ARBA" id="ARBA00022679"/>
    </source>
</evidence>